<gene>
    <name evidence="5" type="ORF">ACJIZ3_009107</name>
</gene>
<keyword evidence="3" id="KW-0328">Glycosyltransferase</keyword>
<organism evidence="5 6">
    <name type="scientific">Penstemon smallii</name>
    <dbReference type="NCBI Taxonomy" id="265156"/>
    <lineage>
        <taxon>Eukaryota</taxon>
        <taxon>Viridiplantae</taxon>
        <taxon>Streptophyta</taxon>
        <taxon>Embryophyta</taxon>
        <taxon>Tracheophyta</taxon>
        <taxon>Spermatophyta</taxon>
        <taxon>Magnoliopsida</taxon>
        <taxon>eudicotyledons</taxon>
        <taxon>Gunneridae</taxon>
        <taxon>Pentapetalae</taxon>
        <taxon>asterids</taxon>
        <taxon>lamiids</taxon>
        <taxon>Lamiales</taxon>
        <taxon>Plantaginaceae</taxon>
        <taxon>Cheloneae</taxon>
        <taxon>Penstemon</taxon>
    </lineage>
</organism>
<dbReference type="InterPro" id="IPR002213">
    <property type="entry name" value="UDP_glucos_trans"/>
</dbReference>
<evidence type="ECO:0000256" key="1">
    <source>
        <dbReference type="ARBA" id="ARBA00009995"/>
    </source>
</evidence>
<dbReference type="PANTHER" id="PTHR11926:SF774">
    <property type="entry name" value="UDP-GLYCOSYLTRANSFERASE 85A1-RELATED"/>
    <property type="match status" value="1"/>
</dbReference>
<dbReference type="SUPFAM" id="SSF53756">
    <property type="entry name" value="UDP-Glycosyltransferase/glycogen phosphorylase"/>
    <property type="match status" value="1"/>
</dbReference>
<evidence type="ECO:0000313" key="6">
    <source>
        <dbReference type="Proteomes" id="UP001634393"/>
    </source>
</evidence>
<accession>A0ABD3TCN6</accession>
<keyword evidence="6" id="KW-1185">Reference proteome</keyword>
<dbReference type="EC" id="2.4.1.-" evidence="4"/>
<comment type="caution">
    <text evidence="5">The sequence shown here is derived from an EMBL/GenBank/DDBJ whole genome shotgun (WGS) entry which is preliminary data.</text>
</comment>
<name>A0ABD3TCN6_9LAMI</name>
<dbReference type="Proteomes" id="UP001634393">
    <property type="component" value="Unassembled WGS sequence"/>
</dbReference>
<dbReference type="Gene3D" id="3.40.50.2000">
    <property type="entry name" value="Glycogen Phosphorylase B"/>
    <property type="match status" value="2"/>
</dbReference>
<sequence length="477" mass="54543">MAKTDPNPHAIIFPYPYQGHIAPMINLTIKLASIGFSVTYVNTEFIHHTISKSQSADFNGPFDEARKFGTDIRYRTISDGFSLEFDRDLNFDEYWESMFTEFPARVDEFVRDTIESDTSGAPFFLIADTVYSWPATIAKKNNLVNVALWTEPATLFSINYHLDLLKQNGHLPYNGDGDTRISYIPGVQSISTKDMMSYIQDPEAIPMLFKIMVKAFDQVKNADFILYNTVQELESEALSALNEKHPTYAIGPINFFNECKILNIAKSLWAESDIIRWLESKPPGSVMYISFGSIAQITKQEIEEITHGLLISQVSFVYILRPNDLESNETNIFPFGFENDIIDRGFIVPWCNQNMVLSNPAIGGFVTHCGWNSIIESMWFGVPMICYPFFVDQPTNRKLVVENWKIGINLCDGDQIKRHEVAHKIIILMNGEYSIKLRQEINKLRKVLHNALDIDGSSQRNFDQFVEDLKVRLYAKS</sequence>
<dbReference type="AlphaFoldDB" id="A0ABD3TCN6"/>
<dbReference type="PROSITE" id="PS00375">
    <property type="entry name" value="UDPGT"/>
    <property type="match status" value="1"/>
</dbReference>
<evidence type="ECO:0000256" key="2">
    <source>
        <dbReference type="ARBA" id="ARBA00022679"/>
    </source>
</evidence>
<dbReference type="CDD" id="cd03784">
    <property type="entry name" value="GT1_Gtf-like"/>
    <property type="match status" value="1"/>
</dbReference>
<evidence type="ECO:0000256" key="3">
    <source>
        <dbReference type="RuleBase" id="RU003718"/>
    </source>
</evidence>
<comment type="similarity">
    <text evidence="1 3">Belongs to the UDP-glycosyltransferase family.</text>
</comment>
<protein>
    <recommendedName>
        <fullName evidence="4">Glycosyltransferase</fullName>
        <ecNumber evidence="4">2.4.1.-</ecNumber>
    </recommendedName>
</protein>
<dbReference type="EMBL" id="JBJXBP010000004">
    <property type="protein sequence ID" value="KAL3834371.1"/>
    <property type="molecule type" value="Genomic_DNA"/>
</dbReference>
<reference evidence="5 6" key="1">
    <citation type="submission" date="2024-12" db="EMBL/GenBank/DDBJ databases">
        <title>The unique morphological basis and parallel evolutionary history of personate flowers in Penstemon.</title>
        <authorList>
            <person name="Depatie T.H."/>
            <person name="Wessinger C.A."/>
        </authorList>
    </citation>
    <scope>NUCLEOTIDE SEQUENCE [LARGE SCALE GENOMIC DNA]</scope>
    <source>
        <strain evidence="5">WTNN_2</strain>
        <tissue evidence="5">Leaf</tissue>
    </source>
</reference>
<dbReference type="PANTHER" id="PTHR11926">
    <property type="entry name" value="GLUCOSYL/GLUCURONOSYL TRANSFERASES"/>
    <property type="match status" value="1"/>
</dbReference>
<evidence type="ECO:0000313" key="5">
    <source>
        <dbReference type="EMBL" id="KAL3834371.1"/>
    </source>
</evidence>
<keyword evidence="2 3" id="KW-0808">Transferase</keyword>
<proteinExistence type="inferred from homology"/>
<evidence type="ECO:0000256" key="4">
    <source>
        <dbReference type="RuleBase" id="RU362057"/>
    </source>
</evidence>
<dbReference type="FunFam" id="3.40.50.2000:FF:000056">
    <property type="entry name" value="Glycosyltransferase"/>
    <property type="match status" value="1"/>
</dbReference>
<dbReference type="GO" id="GO:0016757">
    <property type="term" value="F:glycosyltransferase activity"/>
    <property type="evidence" value="ECO:0007669"/>
    <property type="project" value="UniProtKB-KW"/>
</dbReference>
<dbReference type="Pfam" id="PF00201">
    <property type="entry name" value="UDPGT"/>
    <property type="match status" value="1"/>
</dbReference>
<dbReference type="InterPro" id="IPR035595">
    <property type="entry name" value="UDP_glycos_trans_CS"/>
</dbReference>